<reference evidence="1" key="2">
    <citation type="submission" date="2022-06" db="UniProtKB">
        <authorList>
            <consortium name="EnsemblMetazoa"/>
        </authorList>
    </citation>
    <scope>IDENTIFICATION</scope>
    <source>
        <strain evidence="1">PS312</strain>
    </source>
</reference>
<gene>
    <name evidence="1" type="primary">WBGene00277385</name>
</gene>
<name>A0A2A6CAI9_PRIPA</name>
<dbReference type="AlphaFoldDB" id="A0A2A6CAI9"/>
<reference evidence="2" key="1">
    <citation type="journal article" date="2008" name="Nat. Genet.">
        <title>The Pristionchus pacificus genome provides a unique perspective on nematode lifestyle and parasitism.</title>
        <authorList>
            <person name="Dieterich C."/>
            <person name="Clifton S.W."/>
            <person name="Schuster L.N."/>
            <person name="Chinwalla A."/>
            <person name="Delehaunty K."/>
            <person name="Dinkelacker I."/>
            <person name="Fulton L."/>
            <person name="Fulton R."/>
            <person name="Godfrey J."/>
            <person name="Minx P."/>
            <person name="Mitreva M."/>
            <person name="Roeseler W."/>
            <person name="Tian H."/>
            <person name="Witte H."/>
            <person name="Yang S.P."/>
            <person name="Wilson R.K."/>
            <person name="Sommer R.J."/>
        </authorList>
    </citation>
    <scope>NUCLEOTIDE SEQUENCE [LARGE SCALE GENOMIC DNA]</scope>
    <source>
        <strain evidence="2">PS312</strain>
    </source>
</reference>
<proteinExistence type="predicted"/>
<accession>A0A2A6CAI9</accession>
<evidence type="ECO:0000313" key="1">
    <source>
        <dbReference type="EnsemblMetazoa" id="PPA39016.1"/>
    </source>
</evidence>
<organism evidence="1 2">
    <name type="scientific">Pristionchus pacificus</name>
    <name type="common">Parasitic nematode worm</name>
    <dbReference type="NCBI Taxonomy" id="54126"/>
    <lineage>
        <taxon>Eukaryota</taxon>
        <taxon>Metazoa</taxon>
        <taxon>Ecdysozoa</taxon>
        <taxon>Nematoda</taxon>
        <taxon>Chromadorea</taxon>
        <taxon>Rhabditida</taxon>
        <taxon>Rhabditina</taxon>
        <taxon>Diplogasteromorpha</taxon>
        <taxon>Diplogasteroidea</taxon>
        <taxon>Neodiplogasteridae</taxon>
        <taxon>Pristionchus</taxon>
    </lineage>
</organism>
<protein>
    <submittedName>
        <fullName evidence="1">Uncharacterized protein</fullName>
    </submittedName>
</protein>
<dbReference type="Proteomes" id="UP000005239">
    <property type="component" value="Unassembled WGS sequence"/>
</dbReference>
<keyword evidence="2" id="KW-1185">Reference proteome</keyword>
<sequence>VSFVSLLFPLILNVMPIALQSMGISFPPLPSASFTSMTVSTPLPPFPSLVCGCYGGASVDEQLFHLLIPLLVFVVSGSKLAPDCTAMSVLFRWEPFLFTLYRGRSEIPDGLIG</sequence>
<dbReference type="EnsemblMetazoa" id="PPA39016.1">
    <property type="protein sequence ID" value="PPA39016.1"/>
    <property type="gene ID" value="WBGene00277385"/>
</dbReference>
<accession>A0A8R1URP5</accession>
<evidence type="ECO:0000313" key="2">
    <source>
        <dbReference type="Proteomes" id="UP000005239"/>
    </source>
</evidence>